<dbReference type="RefSeq" id="WP_349056460.1">
    <property type="nucleotide sequence ID" value="NZ_JBBMEJ010000006.1"/>
</dbReference>
<proteinExistence type="predicted"/>
<accession>A0ABV1BDC4</accession>
<protein>
    <submittedName>
        <fullName evidence="1">Uncharacterized protein</fullName>
    </submittedName>
</protein>
<name>A0ABV1BDC4_9FIRM</name>
<evidence type="ECO:0000313" key="1">
    <source>
        <dbReference type="EMBL" id="MEQ2370634.1"/>
    </source>
</evidence>
<dbReference type="Proteomes" id="UP001473063">
    <property type="component" value="Unassembled WGS sequence"/>
</dbReference>
<dbReference type="EMBL" id="JBBMEJ010000006">
    <property type="protein sequence ID" value="MEQ2370634.1"/>
    <property type="molecule type" value="Genomic_DNA"/>
</dbReference>
<gene>
    <name evidence="1" type="ORF">WMO28_06680</name>
</gene>
<keyword evidence="2" id="KW-1185">Reference proteome</keyword>
<organism evidence="1 2">
    <name type="scientific">Blautia aquisgranensis</name>
    <dbReference type="NCBI Taxonomy" id="3133153"/>
    <lineage>
        <taxon>Bacteria</taxon>
        <taxon>Bacillati</taxon>
        <taxon>Bacillota</taxon>
        <taxon>Clostridia</taxon>
        <taxon>Lachnospirales</taxon>
        <taxon>Lachnospiraceae</taxon>
        <taxon>Blautia</taxon>
    </lineage>
</organism>
<comment type="caution">
    <text evidence="1">The sequence shown here is derived from an EMBL/GenBank/DDBJ whole genome shotgun (WGS) entry which is preliminary data.</text>
</comment>
<reference evidence="1 2" key="1">
    <citation type="submission" date="2024-03" db="EMBL/GenBank/DDBJ databases">
        <title>Human intestinal bacterial collection.</title>
        <authorList>
            <person name="Pauvert C."/>
            <person name="Hitch T.C.A."/>
            <person name="Clavel T."/>
        </authorList>
    </citation>
    <scope>NUCLEOTIDE SEQUENCE [LARGE SCALE GENOMIC DNA]</scope>
    <source>
        <strain evidence="1 2">CLA-JM-H16</strain>
    </source>
</reference>
<sequence>MAAGNQVLPGDFSGFFADFFQKKYFVKQKRLTGMAESCMIAKVITDGEICRADFFI</sequence>
<evidence type="ECO:0000313" key="2">
    <source>
        <dbReference type="Proteomes" id="UP001473063"/>
    </source>
</evidence>